<feature type="compositionally biased region" description="Low complexity" evidence="1">
    <location>
        <begin position="50"/>
        <end position="65"/>
    </location>
</feature>
<proteinExistence type="predicted"/>
<keyword evidence="3" id="KW-1185">Reference proteome</keyword>
<name>A0ABZ1LMW8_9ACTN</name>
<protein>
    <submittedName>
        <fullName evidence="2">Uncharacterized protein</fullName>
    </submittedName>
</protein>
<sequence length="82" mass="8623">MTLIRATNASETMGRVSMLIAAYCQRTGMPMDTLASYLQIRQPPVPGTIPAGAGSSRPAGASPPADWDHPRASREQTGLVPS</sequence>
<evidence type="ECO:0000313" key="3">
    <source>
        <dbReference type="Proteomes" id="UP001622594"/>
    </source>
</evidence>
<gene>
    <name evidence="2" type="ORF">OG814_40315</name>
</gene>
<feature type="region of interest" description="Disordered" evidence="1">
    <location>
        <begin position="43"/>
        <end position="82"/>
    </location>
</feature>
<dbReference type="Proteomes" id="UP001622594">
    <property type="component" value="Chromosome"/>
</dbReference>
<dbReference type="RefSeq" id="WP_406336936.1">
    <property type="nucleotide sequence ID" value="NZ_CP108188.1"/>
</dbReference>
<accession>A0ABZ1LMW8</accession>
<reference evidence="2 3" key="1">
    <citation type="submission" date="2022-10" db="EMBL/GenBank/DDBJ databases">
        <title>The complete genomes of actinobacterial strains from the NBC collection.</title>
        <authorList>
            <person name="Joergensen T.S."/>
            <person name="Alvarez Arevalo M."/>
            <person name="Sterndorff E.B."/>
            <person name="Faurdal D."/>
            <person name="Vuksanovic O."/>
            <person name="Mourched A.-S."/>
            <person name="Charusanti P."/>
            <person name="Shaw S."/>
            <person name="Blin K."/>
            <person name="Weber T."/>
        </authorList>
    </citation>
    <scope>NUCLEOTIDE SEQUENCE [LARGE SCALE GENOMIC DNA]</scope>
    <source>
        <strain evidence="2 3">NBC_00123</strain>
    </source>
</reference>
<evidence type="ECO:0000256" key="1">
    <source>
        <dbReference type="SAM" id="MobiDB-lite"/>
    </source>
</evidence>
<evidence type="ECO:0000313" key="2">
    <source>
        <dbReference type="EMBL" id="WTR75069.1"/>
    </source>
</evidence>
<organism evidence="2 3">
    <name type="scientific">Streptomyces zaomyceticus</name>
    <dbReference type="NCBI Taxonomy" id="68286"/>
    <lineage>
        <taxon>Bacteria</taxon>
        <taxon>Bacillati</taxon>
        <taxon>Actinomycetota</taxon>
        <taxon>Actinomycetes</taxon>
        <taxon>Kitasatosporales</taxon>
        <taxon>Streptomycetaceae</taxon>
        <taxon>Streptomyces</taxon>
    </lineage>
</organism>
<dbReference type="EMBL" id="CP108188">
    <property type="protein sequence ID" value="WTR75069.1"/>
    <property type="molecule type" value="Genomic_DNA"/>
</dbReference>